<proteinExistence type="predicted"/>
<keyword evidence="2" id="KW-1185">Reference proteome</keyword>
<evidence type="ECO:0000313" key="2">
    <source>
        <dbReference type="Proteomes" id="UP000240527"/>
    </source>
</evidence>
<sequence length="352" mass="38579">MASHVLNRAIRGAIMVHQTCLGGTIRAVLGGSLAGLLVALSVAGAHAQPVPAPAGENPFSALFGEWTLKDDKFQYVGDGRTVETQIIPNHHTQCARVNTDRSMLCVVKAGALNGHMLWTYDASKQRVHWLSHFGTERTGVGVGTFDKASNLTFKVSFTDEPEGSYRQYRYEWVSPDEYTLRSTQYDRRGRATGNWYGGAFVRLPASALAVAGPTRPPATGMAYSVEDDIQKVKAILKKIDADITDTSIYSEDVVHMAQGSRAITSKAALQKVLAAEASHGRSNMTHEIVTLHSYSDLVLTRGRVKGAWHPANGGSPIPFETNNIITFRRAADGSLKVWHVIFNWVELERYQP</sequence>
<dbReference type="EMBL" id="CP027850">
    <property type="protein sequence ID" value="AVQ01033.1"/>
    <property type="molecule type" value="Genomic_DNA"/>
</dbReference>
<name>A0ABM6TD80_9CAUL</name>
<evidence type="ECO:0008006" key="3">
    <source>
        <dbReference type="Google" id="ProtNLM"/>
    </source>
</evidence>
<accession>A0ABM6TD80</accession>
<dbReference type="InterPro" id="IPR032710">
    <property type="entry name" value="NTF2-like_dom_sf"/>
</dbReference>
<dbReference type="Gene3D" id="3.10.450.50">
    <property type="match status" value="1"/>
</dbReference>
<dbReference type="Proteomes" id="UP000240527">
    <property type="component" value="Chromosome"/>
</dbReference>
<organism evidence="1 2">
    <name type="scientific">Caulobacter segnis</name>
    <dbReference type="NCBI Taxonomy" id="88688"/>
    <lineage>
        <taxon>Bacteria</taxon>
        <taxon>Pseudomonadati</taxon>
        <taxon>Pseudomonadota</taxon>
        <taxon>Alphaproteobacteria</taxon>
        <taxon>Caulobacterales</taxon>
        <taxon>Caulobacteraceae</taxon>
        <taxon>Caulobacter</taxon>
    </lineage>
</organism>
<protein>
    <recommendedName>
        <fullName evidence="3">DUF4440 domain-containing protein</fullName>
    </recommendedName>
</protein>
<gene>
    <name evidence="1" type="ORF">B7G68_03620</name>
</gene>
<dbReference type="SUPFAM" id="SSF54427">
    <property type="entry name" value="NTF2-like"/>
    <property type="match status" value="1"/>
</dbReference>
<evidence type="ECO:0000313" key="1">
    <source>
        <dbReference type="EMBL" id="AVQ01033.1"/>
    </source>
</evidence>
<reference evidence="1 2" key="1">
    <citation type="journal article" date="2015" name="Biotechnol. Bioeng.">
        <title>Genome sequence and phenotypic characterization of Caulobacter segnis.</title>
        <authorList>
            <person name="Patel S."/>
            <person name="Fletcher B."/>
            <person name="Scott D.C."/>
            <person name="Ely B."/>
        </authorList>
    </citation>
    <scope>NUCLEOTIDE SEQUENCE [LARGE SCALE GENOMIC DNA]</scope>
    <source>
        <strain evidence="1 2">TK0059</strain>
    </source>
</reference>